<dbReference type="InterPro" id="IPR020941">
    <property type="entry name" value="SUFU-like_domain"/>
</dbReference>
<dbReference type="InterPro" id="IPR012433">
    <property type="entry name" value="Imm11"/>
</dbReference>
<accession>A0ABU1J2A3</accession>
<evidence type="ECO:0000313" key="4">
    <source>
        <dbReference type="Proteomes" id="UP001185028"/>
    </source>
</evidence>
<protein>
    <recommendedName>
        <fullName evidence="5">Suppressor of fused-like domain-containing protein</fullName>
    </recommendedName>
</protein>
<feature type="domain" description="Immunity MXAN-0049 protein" evidence="2">
    <location>
        <begin position="92"/>
        <end position="176"/>
    </location>
</feature>
<dbReference type="EMBL" id="JAVDQH010000015">
    <property type="protein sequence ID" value="MDR6245539.1"/>
    <property type="molecule type" value="Genomic_DNA"/>
</dbReference>
<evidence type="ECO:0000259" key="2">
    <source>
        <dbReference type="Pfam" id="PF07791"/>
    </source>
</evidence>
<comment type="caution">
    <text evidence="3">The sequence shown here is derived from an EMBL/GenBank/DDBJ whole genome shotgun (WGS) entry which is preliminary data.</text>
</comment>
<dbReference type="Proteomes" id="UP001185028">
    <property type="component" value="Unassembled WGS sequence"/>
</dbReference>
<evidence type="ECO:0008006" key="5">
    <source>
        <dbReference type="Google" id="ProtNLM"/>
    </source>
</evidence>
<keyword evidence="4" id="KW-1185">Reference proteome</keyword>
<proteinExistence type="predicted"/>
<sequence>MKIWTMRVNMDYKQVNIKNPLDLENMERTGRGEALCKDWHPIELVTYKEGHHGDVLTFKGESLDLIVNRVVKEKIQPLIANDAEFLELRYQNQDYYLINVTNVLECIDYEQSVPNNHGGFKEKVFIPDKVHNQPIFKTVNTKHNLGDFPIVSVTTYVSDELKQAIEQAGLQGFDFTIAWTDSTEPIVEHNPRIRATSRKDVEAHIEQHYGRIIGCISGASNDAGDAEIYLAAPGRQLPFQTLVTYDNSFWRGMIPAGHDTGYAELVVHLPPDAQLTEHNWEHSPYAWVVRMLRHFGSEIMQRGYWIGQWLVYPHQNEDDLSDSYREMFSLNGLPAHTTLLPYDTNTDYCGVMVVPPYPGSTEAFKMTYRDEGVADPEEWPIYFQTLLPLYAEEIQYYFSNGQEKTVEKLMSRGVDTLFDLRRQRLI</sequence>
<feature type="domain" description="Suppressor of fused-like" evidence="1">
    <location>
        <begin position="231"/>
        <end position="423"/>
    </location>
</feature>
<reference evidence="3 4" key="1">
    <citation type="submission" date="2023-07" db="EMBL/GenBank/DDBJ databases">
        <title>Genomic Encyclopedia of Type Strains, Phase IV (KMG-IV): sequencing the most valuable type-strain genomes for metagenomic binning, comparative biology and taxonomic classification.</title>
        <authorList>
            <person name="Goeker M."/>
        </authorList>
    </citation>
    <scope>NUCLEOTIDE SEQUENCE [LARGE SCALE GENOMIC DNA]</scope>
    <source>
        <strain evidence="3 4">DSM 22170</strain>
    </source>
</reference>
<dbReference type="RefSeq" id="WP_188775161.1">
    <property type="nucleotide sequence ID" value="NZ_BMMB01000004.1"/>
</dbReference>
<dbReference type="Pfam" id="PF07791">
    <property type="entry name" value="Imm11"/>
    <property type="match status" value="1"/>
</dbReference>
<evidence type="ECO:0000313" key="3">
    <source>
        <dbReference type="EMBL" id="MDR6245539.1"/>
    </source>
</evidence>
<dbReference type="Pfam" id="PF05076">
    <property type="entry name" value="SUFU"/>
    <property type="match status" value="1"/>
</dbReference>
<gene>
    <name evidence="3" type="ORF">JOC58_003452</name>
</gene>
<evidence type="ECO:0000259" key="1">
    <source>
        <dbReference type="Pfam" id="PF05076"/>
    </source>
</evidence>
<organism evidence="3 4">
    <name type="scientific">Paenibacillus hunanensis</name>
    <dbReference type="NCBI Taxonomy" id="539262"/>
    <lineage>
        <taxon>Bacteria</taxon>
        <taxon>Bacillati</taxon>
        <taxon>Bacillota</taxon>
        <taxon>Bacilli</taxon>
        <taxon>Bacillales</taxon>
        <taxon>Paenibacillaceae</taxon>
        <taxon>Paenibacillus</taxon>
    </lineage>
</organism>
<name>A0ABU1J2A3_9BACL</name>